<evidence type="ECO:0000256" key="3">
    <source>
        <dbReference type="ARBA" id="ARBA00022840"/>
    </source>
</evidence>
<comment type="similarity">
    <text evidence="1">Belongs to the universal stress protein A family.</text>
</comment>
<organism evidence="5 6">
    <name type="scientific">Cellulomonas triticagri</name>
    <dbReference type="NCBI Taxonomy" id="2483352"/>
    <lineage>
        <taxon>Bacteria</taxon>
        <taxon>Bacillati</taxon>
        <taxon>Actinomycetota</taxon>
        <taxon>Actinomycetes</taxon>
        <taxon>Micrococcales</taxon>
        <taxon>Cellulomonadaceae</taxon>
        <taxon>Cellulomonas</taxon>
    </lineage>
</organism>
<gene>
    <name evidence="5" type="ORF">EBM89_17960</name>
</gene>
<dbReference type="InterPro" id="IPR006016">
    <property type="entry name" value="UspA"/>
</dbReference>
<dbReference type="PANTHER" id="PTHR46268:SF27">
    <property type="entry name" value="UNIVERSAL STRESS PROTEIN RV2623"/>
    <property type="match status" value="1"/>
</dbReference>
<proteinExistence type="inferred from homology"/>
<dbReference type="GO" id="GO:0005524">
    <property type="term" value="F:ATP binding"/>
    <property type="evidence" value="ECO:0007669"/>
    <property type="project" value="UniProtKB-KW"/>
</dbReference>
<evidence type="ECO:0000313" key="5">
    <source>
        <dbReference type="EMBL" id="RMI04700.1"/>
    </source>
</evidence>
<feature type="domain" description="UspA" evidence="4">
    <location>
        <begin position="168"/>
        <end position="308"/>
    </location>
</feature>
<comment type="caution">
    <text evidence="5">The sequence shown here is derived from an EMBL/GenBank/DDBJ whole genome shotgun (WGS) entry which is preliminary data.</text>
</comment>
<sequence>MVGVGRTTSREVREMVDRVVVGYDTSPESAAAVRWAATYAAARGWDLDVVHVWGFAGQEGGGAGTSWLGQQVRAQVADVAEEGAAVAREGPRVPADAVHAHVAHGRPALVLADLAADARLVVVGRRGAGGRLNALLGSVTTGVLHRSRCPVAVVPVDGPHLPGMGGEPVLVGFDGSPGSFGALEAGYDHAARAGVPLSALTAWSTVDQSASPGYWLLGYPGRSPAEVALDEAERVLERARSWSAARHDVEVGLEVVEGRPAQVLERRSRHAGLVVVGTRGRGGFASLALGSTSRSVVQRAHCPVLVTRTATGVAEEEPPQRARAAASV</sequence>
<dbReference type="Gene3D" id="3.40.50.620">
    <property type="entry name" value="HUPs"/>
    <property type="match status" value="2"/>
</dbReference>
<keyword evidence="6" id="KW-1185">Reference proteome</keyword>
<dbReference type="AlphaFoldDB" id="A0A3M2IYH5"/>
<dbReference type="InterPro" id="IPR014729">
    <property type="entry name" value="Rossmann-like_a/b/a_fold"/>
</dbReference>
<keyword evidence="2" id="KW-0547">Nucleotide-binding</keyword>
<dbReference type="Pfam" id="PF00582">
    <property type="entry name" value="Usp"/>
    <property type="match status" value="2"/>
</dbReference>
<evidence type="ECO:0000313" key="6">
    <source>
        <dbReference type="Proteomes" id="UP000269289"/>
    </source>
</evidence>
<name>A0A3M2IYH5_9CELL</name>
<accession>A0A3M2IYH5</accession>
<dbReference type="EMBL" id="RFFI01000137">
    <property type="protein sequence ID" value="RMI04700.1"/>
    <property type="molecule type" value="Genomic_DNA"/>
</dbReference>
<evidence type="ECO:0000259" key="4">
    <source>
        <dbReference type="Pfam" id="PF00582"/>
    </source>
</evidence>
<dbReference type="InterPro" id="IPR006015">
    <property type="entry name" value="Universal_stress_UspA"/>
</dbReference>
<protein>
    <submittedName>
        <fullName evidence="5">Universal stress protein</fullName>
    </submittedName>
</protein>
<dbReference type="PANTHER" id="PTHR46268">
    <property type="entry name" value="STRESS RESPONSE PROTEIN NHAX"/>
    <property type="match status" value="1"/>
</dbReference>
<dbReference type="SUPFAM" id="SSF52402">
    <property type="entry name" value="Adenine nucleotide alpha hydrolases-like"/>
    <property type="match status" value="2"/>
</dbReference>
<reference evidence="5 6" key="1">
    <citation type="submission" date="2018-10" db="EMBL/GenBank/DDBJ databases">
        <title>Isolation, diversity and antifungal activity of actinobacteria from wheat.</title>
        <authorList>
            <person name="Han C."/>
        </authorList>
    </citation>
    <scope>NUCLEOTIDE SEQUENCE [LARGE SCALE GENOMIC DNA]</scope>
    <source>
        <strain evidence="5 6">NEAU-YY56</strain>
    </source>
</reference>
<evidence type="ECO:0000256" key="2">
    <source>
        <dbReference type="ARBA" id="ARBA00022741"/>
    </source>
</evidence>
<dbReference type="Proteomes" id="UP000269289">
    <property type="component" value="Unassembled WGS sequence"/>
</dbReference>
<evidence type="ECO:0000256" key="1">
    <source>
        <dbReference type="ARBA" id="ARBA00008791"/>
    </source>
</evidence>
<keyword evidence="3" id="KW-0067">ATP-binding</keyword>
<dbReference type="PRINTS" id="PR01438">
    <property type="entry name" value="UNVRSLSTRESS"/>
</dbReference>
<feature type="domain" description="UspA" evidence="4">
    <location>
        <begin position="15"/>
        <end position="155"/>
    </location>
</feature>